<gene>
    <name evidence="3" type="ORF">KQI89_16705</name>
</gene>
<evidence type="ECO:0000313" key="3">
    <source>
        <dbReference type="EMBL" id="MBU5593388.1"/>
    </source>
</evidence>
<evidence type="ECO:0000259" key="2">
    <source>
        <dbReference type="Pfam" id="PF14317"/>
    </source>
</evidence>
<dbReference type="RefSeq" id="WP_216458046.1">
    <property type="nucleotide sequence ID" value="NZ_JAHLQL010000009.1"/>
</dbReference>
<feature type="transmembrane region" description="Helical" evidence="1">
    <location>
        <begin position="65"/>
        <end position="86"/>
    </location>
</feature>
<keyword evidence="1" id="KW-1133">Transmembrane helix</keyword>
<feature type="domain" description="YcxB-like C-terminal" evidence="2">
    <location>
        <begin position="119"/>
        <end position="183"/>
    </location>
</feature>
<keyword evidence="1" id="KW-0472">Membrane</keyword>
<sequence>MKISYKNTRQDFIDFAIHSSYNSEKSSSNSEKSFKNKCVSILIKFLTLSLILLGLSISYDKSNTFLIYFSLLILIIYIIYILSIIINPNIFKDIMLKILVKKANKNIKEESLSHTTLTLNEEGIEFENYALSYKTIWSNIKKAMVTESHIAIYTKYNGDSALLIIPLRAFNKPSEKESFLEIIRQHDVNIVNSIDFKNQKGRKN</sequence>
<organism evidence="3 4">
    <name type="scientific">Clostridium simiarum</name>
    <dbReference type="NCBI Taxonomy" id="2841506"/>
    <lineage>
        <taxon>Bacteria</taxon>
        <taxon>Bacillati</taxon>
        <taxon>Bacillota</taxon>
        <taxon>Clostridia</taxon>
        <taxon>Eubacteriales</taxon>
        <taxon>Clostridiaceae</taxon>
        <taxon>Clostridium</taxon>
    </lineage>
</organism>
<name>A0ABS6F545_9CLOT</name>
<reference evidence="3 4" key="1">
    <citation type="submission" date="2021-06" db="EMBL/GenBank/DDBJ databases">
        <authorList>
            <person name="Sun Q."/>
            <person name="Li D."/>
        </authorList>
    </citation>
    <scope>NUCLEOTIDE SEQUENCE [LARGE SCALE GENOMIC DNA]</scope>
    <source>
        <strain evidence="3 4">MSJ-4</strain>
    </source>
</reference>
<feature type="transmembrane region" description="Helical" evidence="1">
    <location>
        <begin position="41"/>
        <end position="59"/>
    </location>
</feature>
<evidence type="ECO:0000313" key="4">
    <source>
        <dbReference type="Proteomes" id="UP000736583"/>
    </source>
</evidence>
<dbReference type="Proteomes" id="UP000736583">
    <property type="component" value="Unassembled WGS sequence"/>
</dbReference>
<accession>A0ABS6F545</accession>
<keyword evidence="4" id="KW-1185">Reference proteome</keyword>
<dbReference type="InterPro" id="IPR025588">
    <property type="entry name" value="YcxB-like_C"/>
</dbReference>
<dbReference type="Pfam" id="PF14317">
    <property type="entry name" value="YcxB"/>
    <property type="match status" value="1"/>
</dbReference>
<evidence type="ECO:0000256" key="1">
    <source>
        <dbReference type="SAM" id="Phobius"/>
    </source>
</evidence>
<dbReference type="EMBL" id="JAHLQL010000009">
    <property type="protein sequence ID" value="MBU5593388.1"/>
    <property type="molecule type" value="Genomic_DNA"/>
</dbReference>
<protein>
    <submittedName>
        <fullName evidence="3">YcxB family protein</fullName>
    </submittedName>
</protein>
<keyword evidence="1" id="KW-0812">Transmembrane</keyword>
<proteinExistence type="predicted"/>
<comment type="caution">
    <text evidence="3">The sequence shown here is derived from an EMBL/GenBank/DDBJ whole genome shotgun (WGS) entry which is preliminary data.</text>
</comment>